<name>A0A9N8F141_9STRA</name>
<dbReference type="AlphaFoldDB" id="A0A9N8F141"/>
<organism evidence="2 3">
    <name type="scientific">Seminavis robusta</name>
    <dbReference type="NCBI Taxonomy" id="568900"/>
    <lineage>
        <taxon>Eukaryota</taxon>
        <taxon>Sar</taxon>
        <taxon>Stramenopiles</taxon>
        <taxon>Ochrophyta</taxon>
        <taxon>Bacillariophyta</taxon>
        <taxon>Bacillariophyceae</taxon>
        <taxon>Bacillariophycidae</taxon>
        <taxon>Naviculales</taxon>
        <taxon>Naviculaceae</taxon>
        <taxon>Seminavis</taxon>
    </lineage>
</organism>
<dbReference type="Proteomes" id="UP001153069">
    <property type="component" value="Unassembled WGS sequence"/>
</dbReference>
<reference evidence="2" key="1">
    <citation type="submission" date="2020-06" db="EMBL/GenBank/DDBJ databases">
        <authorList>
            <consortium name="Plant Systems Biology data submission"/>
        </authorList>
    </citation>
    <scope>NUCLEOTIDE SEQUENCE</scope>
    <source>
        <strain evidence="2">D6</strain>
    </source>
</reference>
<accession>A0A9N8F141</accession>
<feature type="compositionally biased region" description="Basic and acidic residues" evidence="1">
    <location>
        <begin position="64"/>
        <end position="81"/>
    </location>
</feature>
<proteinExistence type="predicted"/>
<feature type="region of interest" description="Disordered" evidence="1">
    <location>
        <begin position="33"/>
        <end position="115"/>
    </location>
</feature>
<gene>
    <name evidence="2" type="ORF">SEMRO_2559_G331271.1</name>
</gene>
<protein>
    <submittedName>
        <fullName evidence="2">Uncharacterized protein</fullName>
    </submittedName>
</protein>
<evidence type="ECO:0000313" key="3">
    <source>
        <dbReference type="Proteomes" id="UP001153069"/>
    </source>
</evidence>
<comment type="caution">
    <text evidence="2">The sequence shown here is derived from an EMBL/GenBank/DDBJ whole genome shotgun (WGS) entry which is preliminary data.</text>
</comment>
<keyword evidence="3" id="KW-1185">Reference proteome</keyword>
<evidence type="ECO:0000256" key="1">
    <source>
        <dbReference type="SAM" id="MobiDB-lite"/>
    </source>
</evidence>
<sequence length="135" mass="15299">MSCSSLRSFLSDLLVDVDTEEITLHDDNAAGICSPIPTPNEPRFAPCRWKSETNNTRRPLYSTPDDKPLCRWDSSPNKERQPLNSRPPRRPYRRSSTDMSKASVLKTSSEDPKSVCHEIRFPGCGMPTVPRDLDH</sequence>
<evidence type="ECO:0000313" key="2">
    <source>
        <dbReference type="EMBL" id="CAB9529614.1"/>
    </source>
</evidence>
<dbReference type="EMBL" id="CAICTM010002557">
    <property type="protein sequence ID" value="CAB9529614.1"/>
    <property type="molecule type" value="Genomic_DNA"/>
</dbReference>